<feature type="compositionally biased region" description="Polar residues" evidence="1">
    <location>
        <begin position="541"/>
        <end position="555"/>
    </location>
</feature>
<dbReference type="EMBL" id="BQNB010009358">
    <property type="protein sequence ID" value="GJS62408.1"/>
    <property type="molecule type" value="Genomic_DNA"/>
</dbReference>
<reference evidence="2" key="2">
    <citation type="submission" date="2022-01" db="EMBL/GenBank/DDBJ databases">
        <authorList>
            <person name="Yamashiro T."/>
            <person name="Shiraishi A."/>
            <person name="Satake H."/>
            <person name="Nakayama K."/>
        </authorList>
    </citation>
    <scope>NUCLEOTIDE SEQUENCE</scope>
</reference>
<evidence type="ECO:0000313" key="2">
    <source>
        <dbReference type="EMBL" id="GJS62408.1"/>
    </source>
</evidence>
<proteinExistence type="predicted"/>
<organism evidence="2 3">
    <name type="scientific">Tanacetum coccineum</name>
    <dbReference type="NCBI Taxonomy" id="301880"/>
    <lineage>
        <taxon>Eukaryota</taxon>
        <taxon>Viridiplantae</taxon>
        <taxon>Streptophyta</taxon>
        <taxon>Embryophyta</taxon>
        <taxon>Tracheophyta</taxon>
        <taxon>Spermatophyta</taxon>
        <taxon>Magnoliopsida</taxon>
        <taxon>eudicotyledons</taxon>
        <taxon>Gunneridae</taxon>
        <taxon>Pentapetalae</taxon>
        <taxon>asterids</taxon>
        <taxon>campanulids</taxon>
        <taxon>Asterales</taxon>
        <taxon>Asteraceae</taxon>
        <taxon>Asteroideae</taxon>
        <taxon>Anthemideae</taxon>
        <taxon>Anthemidinae</taxon>
        <taxon>Tanacetum</taxon>
    </lineage>
</organism>
<dbReference type="Proteomes" id="UP001151760">
    <property type="component" value="Unassembled WGS sequence"/>
</dbReference>
<evidence type="ECO:0000313" key="3">
    <source>
        <dbReference type="Proteomes" id="UP001151760"/>
    </source>
</evidence>
<comment type="caution">
    <text evidence="2">The sequence shown here is derived from an EMBL/GenBank/DDBJ whole genome shotgun (WGS) entry which is preliminary data.</text>
</comment>
<keyword evidence="3" id="KW-1185">Reference proteome</keyword>
<gene>
    <name evidence="2" type="ORF">Tco_0657192</name>
</gene>
<name>A0ABQ4XBN5_9ASTR</name>
<protein>
    <submittedName>
        <fullName evidence="2">Uncharacterized protein</fullName>
    </submittedName>
</protein>
<feature type="region of interest" description="Disordered" evidence="1">
    <location>
        <begin position="541"/>
        <end position="560"/>
    </location>
</feature>
<sequence>MELHDVSYGIEYVARPLLLFFFSENQLLWFRYREYDLAHLNLGKARMETLLGKDYILLPFWTTDPPFSQFCKNSESIDQEKEDNVNSTNNVNAASTNEVNAIGGKTSIELPDDPNMPALEDICVLCKITSKPFSTTVSHPPLHAIQLFDLVPYTDSDYAGASLDRKSTTGGCQFLGSRLISWQCKKLDLWEVQLQALVDGKKIIVNEASVRRDLQLNDKEGTDSLPNATIFEELTRMGYEKFYEAYISEGILLNLSGNSFIQYILQCLSAKTTAWNEFSSTMASAIILFLEKQPKGMQSHKRIYVTPSYTKNIFGNMRRVGKGFSGRETPLFPTMMVQAQEEMGEETKIKEGQRIRDTEVPQNCAPPPTTLNQTGWQLRPVYGVEMDDSLEKVATTTTRLDVEQYRDSGPRRQETMGDTIAQTGFENVFKLFNNSLLARGINLVNTHFDADTNMFGVHYLVGDEVVVETKVASKDVNLRVDEVTLAQALAALKSAKPKADKVMLQEPEQGTITTTTVAKTVTATSIRPKAKGLVIHEDEQATTPTVSSQQPSQVKAQDKGKGIMVEEPVKMKKKDQISLDEELAFKLQAEEEEERLAREKSQREEEANIVAWDNVQAMIDVDYQMASNKFKQKKRKC</sequence>
<accession>A0ABQ4XBN5</accession>
<reference evidence="2" key="1">
    <citation type="journal article" date="2022" name="Int. J. Mol. Sci.">
        <title>Draft Genome of Tanacetum Coccineum: Genomic Comparison of Closely Related Tanacetum-Family Plants.</title>
        <authorList>
            <person name="Yamashiro T."/>
            <person name="Shiraishi A."/>
            <person name="Nakayama K."/>
            <person name="Satake H."/>
        </authorList>
    </citation>
    <scope>NUCLEOTIDE SEQUENCE</scope>
</reference>
<evidence type="ECO:0000256" key="1">
    <source>
        <dbReference type="SAM" id="MobiDB-lite"/>
    </source>
</evidence>